<dbReference type="GO" id="GO:0004674">
    <property type="term" value="F:protein serine/threonine kinase activity"/>
    <property type="evidence" value="ECO:0007669"/>
    <property type="project" value="UniProtKB-KW"/>
</dbReference>
<dbReference type="InterPro" id="IPR011009">
    <property type="entry name" value="Kinase-like_dom_sf"/>
</dbReference>
<dbReference type="RefSeq" id="WP_305752957.1">
    <property type="nucleotide sequence ID" value="NZ_JAPCKK010000001.1"/>
</dbReference>
<evidence type="ECO:0000313" key="2">
    <source>
        <dbReference type="Proteomes" id="UP001241848"/>
    </source>
</evidence>
<keyword evidence="1" id="KW-0808">Transferase</keyword>
<proteinExistence type="predicted"/>
<accession>A0ABT9FKR7</accession>
<dbReference type="Proteomes" id="UP001241848">
    <property type="component" value="Unassembled WGS sequence"/>
</dbReference>
<sequence length="226" mass="26072">MSEEWRKAESVLERIEVVGTLDNAPVTINGYAEGVHCIGIGTDAAVFTLDSMPEYAFKIYSELAAEKKNAEASVYEKLRGCPFFPVFYGEGERYIVISYEQGVTLMDCLLQGTPVPEQVIQDVEEAREFVRSKGLNPRDIHLKNVLLQNGRGKVLDVSEYIKEGDDKRWEHLVWAYYSFYSGFSEARIPSWVLDTIKNWYYRLDKANLNLEDFAERVNQLFSRWNK</sequence>
<comment type="caution">
    <text evidence="1">The sequence shown here is derived from an EMBL/GenBank/DDBJ whole genome shotgun (WGS) entry which is preliminary data.</text>
</comment>
<evidence type="ECO:0000313" key="1">
    <source>
        <dbReference type="EMBL" id="MDP4095323.1"/>
    </source>
</evidence>
<name>A0ABT9FKR7_9BACL</name>
<reference evidence="1 2" key="1">
    <citation type="submission" date="2022-10" db="EMBL/GenBank/DDBJ databases">
        <title>Paenibacillus description and whole genome data of maize root bacterial community.</title>
        <authorList>
            <person name="Marton D."/>
            <person name="Farkas M."/>
            <person name="Cserhati M."/>
        </authorList>
    </citation>
    <scope>NUCLEOTIDE SEQUENCE [LARGE SCALE GENOMIC DNA]</scope>
    <source>
        <strain evidence="1 2">P96</strain>
    </source>
</reference>
<dbReference type="EMBL" id="JAPCKK010000001">
    <property type="protein sequence ID" value="MDP4095323.1"/>
    <property type="molecule type" value="Genomic_DNA"/>
</dbReference>
<keyword evidence="1" id="KW-0418">Kinase</keyword>
<keyword evidence="2" id="KW-1185">Reference proteome</keyword>
<gene>
    <name evidence="1" type="ORF">OIN60_00765</name>
</gene>
<organism evidence="1 2">
    <name type="scientific">Paenibacillus zeirhizosphaerae</name>
    <dbReference type="NCBI Taxonomy" id="2987519"/>
    <lineage>
        <taxon>Bacteria</taxon>
        <taxon>Bacillati</taxon>
        <taxon>Bacillota</taxon>
        <taxon>Bacilli</taxon>
        <taxon>Bacillales</taxon>
        <taxon>Paenibacillaceae</taxon>
        <taxon>Paenibacillus</taxon>
    </lineage>
</organism>
<protein>
    <submittedName>
        <fullName evidence="1">Serine/threonine protein kinase</fullName>
    </submittedName>
</protein>
<keyword evidence="1" id="KW-0723">Serine/threonine-protein kinase</keyword>
<dbReference type="SUPFAM" id="SSF56112">
    <property type="entry name" value="Protein kinase-like (PK-like)"/>
    <property type="match status" value="1"/>
</dbReference>